<evidence type="ECO:0000256" key="3">
    <source>
        <dbReference type="SAM" id="SignalP"/>
    </source>
</evidence>
<gene>
    <name evidence="5" type="ordered locus">DNO_1343</name>
</gene>
<comment type="similarity">
    <text evidence="1">Belongs to the bacterial solute-binding protein 3 family.</text>
</comment>
<dbReference type="Proteomes" id="UP000000248">
    <property type="component" value="Chromosome"/>
</dbReference>
<sequence length="249" mass="27118">MKKLLTITASLTALFSYADAYCDAYVVGASRTYAPYTQADEKGNVTGMDVDIMSAIAADQNFQVSFKPVSWDSLKNWKQEGVNLVIQGIARDEVASVMPGMTTSEYYLKSEDCVFALTEEKLNTWTQNKIATVVDDGLVEDLTGRNIVAKAEQFVPVKTHFLGLKELVTGKADSVVGDCFVLGYLTAHGAMNKVNFHSVMIPGSDDIDGAQLVVGVDGNETELLKKINTGLENLKKSGELDRIINKWGS</sequence>
<dbReference type="eggNOG" id="COG0834">
    <property type="taxonomic scope" value="Bacteria"/>
</dbReference>
<evidence type="ECO:0000313" key="5">
    <source>
        <dbReference type="EMBL" id="ABQ13881.1"/>
    </source>
</evidence>
<protein>
    <submittedName>
        <fullName evidence="5">Bacterial extracellular solute-binding protein</fullName>
    </submittedName>
</protein>
<dbReference type="OrthoDB" id="9768183at2"/>
<dbReference type="PANTHER" id="PTHR35936">
    <property type="entry name" value="MEMBRANE-BOUND LYTIC MUREIN TRANSGLYCOSYLASE F"/>
    <property type="match status" value="1"/>
</dbReference>
<evidence type="ECO:0000313" key="6">
    <source>
        <dbReference type="Proteomes" id="UP000000248"/>
    </source>
</evidence>
<feature type="domain" description="Solute-binding protein family 3/N-terminal" evidence="4">
    <location>
        <begin position="24"/>
        <end position="248"/>
    </location>
</feature>
<dbReference type="AlphaFoldDB" id="A5EX21"/>
<keyword evidence="6" id="KW-1185">Reference proteome</keyword>
<dbReference type="PANTHER" id="PTHR35936:SF17">
    <property type="entry name" value="ARGININE-BINDING EXTRACELLULAR PROTEIN ARTP"/>
    <property type="match status" value="1"/>
</dbReference>
<evidence type="ECO:0000256" key="1">
    <source>
        <dbReference type="ARBA" id="ARBA00010333"/>
    </source>
</evidence>
<dbReference type="KEGG" id="dno:DNO_1343"/>
<proteinExistence type="inferred from homology"/>
<dbReference type="STRING" id="246195.DNO_1343"/>
<dbReference type="SUPFAM" id="SSF53850">
    <property type="entry name" value="Periplasmic binding protein-like II"/>
    <property type="match status" value="1"/>
</dbReference>
<dbReference type="RefSeq" id="WP_012031627.1">
    <property type="nucleotide sequence ID" value="NC_009446.1"/>
</dbReference>
<dbReference type="Gene3D" id="3.40.190.10">
    <property type="entry name" value="Periplasmic binding protein-like II"/>
    <property type="match status" value="2"/>
</dbReference>
<dbReference type="EMBL" id="CP000513">
    <property type="protein sequence ID" value="ABQ13881.1"/>
    <property type="molecule type" value="Genomic_DNA"/>
</dbReference>
<evidence type="ECO:0000256" key="2">
    <source>
        <dbReference type="ARBA" id="ARBA00022729"/>
    </source>
</evidence>
<feature type="chain" id="PRO_5002681329" evidence="3">
    <location>
        <begin position="21"/>
        <end position="249"/>
    </location>
</feature>
<keyword evidence="2 3" id="KW-0732">Signal</keyword>
<organism evidence="5 6">
    <name type="scientific">Dichelobacter nodosus (strain VCS1703A)</name>
    <dbReference type="NCBI Taxonomy" id="246195"/>
    <lineage>
        <taxon>Bacteria</taxon>
        <taxon>Pseudomonadati</taxon>
        <taxon>Pseudomonadota</taxon>
        <taxon>Gammaproteobacteria</taxon>
        <taxon>Cardiobacteriales</taxon>
        <taxon>Cardiobacteriaceae</taxon>
        <taxon>Dichelobacter</taxon>
    </lineage>
</organism>
<dbReference type="Pfam" id="PF00497">
    <property type="entry name" value="SBP_bac_3"/>
    <property type="match status" value="1"/>
</dbReference>
<name>A5EX21_DICNV</name>
<feature type="signal peptide" evidence="3">
    <location>
        <begin position="1"/>
        <end position="20"/>
    </location>
</feature>
<dbReference type="CDD" id="cd13704">
    <property type="entry name" value="PBP2_HisK"/>
    <property type="match status" value="1"/>
</dbReference>
<dbReference type="InterPro" id="IPR001638">
    <property type="entry name" value="Solute-binding_3/MltF_N"/>
</dbReference>
<dbReference type="SMART" id="SM00062">
    <property type="entry name" value="PBPb"/>
    <property type="match status" value="1"/>
</dbReference>
<accession>A5EX21</accession>
<dbReference type="HOGENOM" id="CLU_1118791_0_0_6"/>
<reference evidence="5 6" key="1">
    <citation type="journal article" date="2007" name="Nat. Biotechnol.">
        <title>Genome sequence and identification of candidate vaccine antigens from the animal pathogen Dichelobacter nodosus.</title>
        <authorList>
            <person name="Myers G.S."/>
            <person name="Parker D."/>
            <person name="Al-Hasani K."/>
            <person name="Kennan R.M."/>
            <person name="Seemann T."/>
            <person name="Ren Q."/>
            <person name="Badger J.H."/>
            <person name="Selengut J.D."/>
            <person name="Deboy R.T."/>
            <person name="Tettelin H."/>
            <person name="Boyce J.D."/>
            <person name="McCarl V.P."/>
            <person name="Han X."/>
            <person name="Nelson W.C."/>
            <person name="Madupu R."/>
            <person name="Mohamoud Y."/>
            <person name="Holley T."/>
            <person name="Fedorova N."/>
            <person name="Khouri H."/>
            <person name="Bottomley S.P."/>
            <person name="Whittington R.J."/>
            <person name="Adler B."/>
            <person name="Songer J.G."/>
            <person name="Rood J.I."/>
            <person name="Paulsen I.T."/>
        </authorList>
    </citation>
    <scope>NUCLEOTIDE SEQUENCE [LARGE SCALE GENOMIC DNA]</scope>
    <source>
        <strain evidence="5 6">VCS1703A</strain>
    </source>
</reference>
<evidence type="ECO:0000259" key="4">
    <source>
        <dbReference type="SMART" id="SM00062"/>
    </source>
</evidence>